<comment type="caution">
    <text evidence="4">The sequence shown here is derived from an EMBL/GenBank/DDBJ whole genome shotgun (WGS) entry which is preliminary data.</text>
</comment>
<organism evidence="4 5">
    <name type="scientific">Pseudoalteromonas holothuriae</name>
    <dbReference type="NCBI Taxonomy" id="2963714"/>
    <lineage>
        <taxon>Bacteria</taxon>
        <taxon>Pseudomonadati</taxon>
        <taxon>Pseudomonadota</taxon>
        <taxon>Gammaproteobacteria</taxon>
        <taxon>Alteromonadales</taxon>
        <taxon>Pseudoalteromonadaceae</taxon>
        <taxon>Pseudoalteromonas</taxon>
    </lineage>
</organism>
<evidence type="ECO:0000313" key="5">
    <source>
        <dbReference type="Proteomes" id="UP001152467"/>
    </source>
</evidence>
<evidence type="ECO:0000313" key="4">
    <source>
        <dbReference type="EMBL" id="CAH9052442.1"/>
    </source>
</evidence>
<feature type="domain" description="Coenzyme Q-binding protein COQ10 START" evidence="3">
    <location>
        <begin position="14"/>
        <end position="133"/>
    </location>
</feature>
<dbReference type="Gene3D" id="3.30.530.20">
    <property type="match status" value="1"/>
</dbReference>
<gene>
    <name evidence="4" type="ORF">PSECIP111854_00971</name>
</gene>
<dbReference type="AlphaFoldDB" id="A0A9W4QTB4"/>
<dbReference type="Pfam" id="PF03364">
    <property type="entry name" value="Polyketide_cyc"/>
    <property type="match status" value="1"/>
</dbReference>
<dbReference type="SUPFAM" id="SSF55961">
    <property type="entry name" value="Bet v1-like"/>
    <property type="match status" value="1"/>
</dbReference>
<dbReference type="Proteomes" id="UP001152467">
    <property type="component" value="Unassembled WGS sequence"/>
</dbReference>
<keyword evidence="2" id="KW-1277">Toxin-antitoxin system</keyword>
<evidence type="ECO:0000256" key="2">
    <source>
        <dbReference type="ARBA" id="ARBA00022649"/>
    </source>
</evidence>
<sequence>MRRVEIHAVIPSTSANHVFDTLSDFRHYAALVDTVVSVEMHRETGKEAESSWVVKFRNGLLKWTERDWFKREELKLEFEQIDGDFEEFTGAWHIEQQDSDVKVALIVDFDFGVPSLESIVNPVAARVLTDVTQQILIGLFSKDVQFNEAPLGAEVELSA</sequence>
<evidence type="ECO:0000256" key="1">
    <source>
        <dbReference type="ARBA" id="ARBA00008918"/>
    </source>
</evidence>
<accession>A0A9W4QTB4</accession>
<dbReference type="InterPro" id="IPR023393">
    <property type="entry name" value="START-like_dom_sf"/>
</dbReference>
<dbReference type="EMBL" id="CAMAPC010000003">
    <property type="protein sequence ID" value="CAH9052442.1"/>
    <property type="molecule type" value="Genomic_DNA"/>
</dbReference>
<evidence type="ECO:0000259" key="3">
    <source>
        <dbReference type="Pfam" id="PF03364"/>
    </source>
</evidence>
<keyword evidence="5" id="KW-1185">Reference proteome</keyword>
<comment type="similarity">
    <text evidence="1">Belongs to the ribosome association toxin RatA family.</text>
</comment>
<dbReference type="InterPro" id="IPR005031">
    <property type="entry name" value="COQ10_START"/>
</dbReference>
<reference evidence="4" key="1">
    <citation type="submission" date="2022-07" db="EMBL/GenBank/DDBJ databases">
        <authorList>
            <person name="Criscuolo A."/>
        </authorList>
    </citation>
    <scope>NUCLEOTIDE SEQUENCE</scope>
    <source>
        <strain evidence="4">CIP111854</strain>
    </source>
</reference>
<name>A0A9W4QTB4_9GAMM</name>
<proteinExistence type="inferred from homology"/>
<protein>
    <recommendedName>
        <fullName evidence="3">Coenzyme Q-binding protein COQ10 START domain-containing protein</fullName>
    </recommendedName>
</protein>
<dbReference type="RefSeq" id="WP_261625884.1">
    <property type="nucleotide sequence ID" value="NZ_CAMAPC010000003.1"/>
</dbReference>